<organism evidence="2 3">
    <name type="scientific">Paraprevotella xylaniphila YIT 11841</name>
    <dbReference type="NCBI Taxonomy" id="762982"/>
    <lineage>
        <taxon>Bacteria</taxon>
        <taxon>Pseudomonadati</taxon>
        <taxon>Bacteroidota</taxon>
        <taxon>Bacteroidia</taxon>
        <taxon>Bacteroidales</taxon>
        <taxon>Prevotellaceae</taxon>
        <taxon>Paraprevotella</taxon>
    </lineage>
</organism>
<dbReference type="RefSeq" id="WP_008627010.1">
    <property type="nucleotide sequence ID" value="NZ_GL883846.1"/>
</dbReference>
<protein>
    <submittedName>
        <fullName evidence="2">Conserved domain protein</fullName>
    </submittedName>
</protein>
<dbReference type="Proteomes" id="UP000005546">
    <property type="component" value="Unassembled WGS sequence"/>
</dbReference>
<evidence type="ECO:0000313" key="2">
    <source>
        <dbReference type="EMBL" id="EGG54130.1"/>
    </source>
</evidence>
<feature type="chain" id="PRO_5003305464" evidence="1">
    <location>
        <begin position="23"/>
        <end position="205"/>
    </location>
</feature>
<dbReference type="HOGENOM" id="CLU_1336445_0_0_10"/>
<feature type="signal peptide" evidence="1">
    <location>
        <begin position="1"/>
        <end position="22"/>
    </location>
</feature>
<dbReference type="STRING" id="762982.HMPREF9442_01716"/>
<comment type="caution">
    <text evidence="2">The sequence shown here is derived from an EMBL/GenBank/DDBJ whole genome shotgun (WGS) entry which is preliminary data.</text>
</comment>
<proteinExistence type="predicted"/>
<keyword evidence="3" id="KW-1185">Reference proteome</keyword>
<reference evidence="2 3" key="1">
    <citation type="submission" date="2011-02" db="EMBL/GenBank/DDBJ databases">
        <authorList>
            <person name="Weinstock G."/>
            <person name="Sodergren E."/>
            <person name="Clifton S."/>
            <person name="Fulton L."/>
            <person name="Fulton B."/>
            <person name="Courtney L."/>
            <person name="Fronick C."/>
            <person name="Harrison M."/>
            <person name="Strong C."/>
            <person name="Farmer C."/>
            <person name="Delahaunty K."/>
            <person name="Markovic C."/>
            <person name="Hall O."/>
            <person name="Minx P."/>
            <person name="Tomlinson C."/>
            <person name="Mitreva M."/>
            <person name="Hou S."/>
            <person name="Chen J."/>
            <person name="Wollam A."/>
            <person name="Pepin K.H."/>
            <person name="Johnson M."/>
            <person name="Bhonagiri V."/>
            <person name="Zhang X."/>
            <person name="Suruliraj S."/>
            <person name="Warren W."/>
            <person name="Chinwalla A."/>
            <person name="Mardis E.R."/>
            <person name="Wilson R.K."/>
        </authorList>
    </citation>
    <scope>NUCLEOTIDE SEQUENCE [LARGE SCALE GENOMIC DNA]</scope>
    <source>
        <strain evidence="2 3">YIT 11841</strain>
    </source>
</reference>
<dbReference type="AlphaFoldDB" id="F3QU45"/>
<evidence type="ECO:0000256" key="1">
    <source>
        <dbReference type="SAM" id="SignalP"/>
    </source>
</evidence>
<evidence type="ECO:0000313" key="3">
    <source>
        <dbReference type="Proteomes" id="UP000005546"/>
    </source>
</evidence>
<name>F3QU45_9BACT</name>
<sequence>MKRMRFYMMLAMVCCAVVSVRAQGHGWVQYSFSGAYENFAHTFENSGYTLAVEAEGHSKRRVYGAFLVGLSTYEGSKPITLESDFGLVSDNLADKKTQMLFALGPGFDLLSNQIDRFYLNLYGGYAVVDYEYDVCDDVLRDSRDENLNGFWGMARLGYEHQFGRSFSLGGFLQGAYVGEEFNWGIGLRIGFRTSDFSWKKPSASY</sequence>
<gene>
    <name evidence="2" type="ORF">HMPREF9442_01716</name>
</gene>
<keyword evidence="1" id="KW-0732">Signal</keyword>
<dbReference type="EMBL" id="AFBR01000046">
    <property type="protein sequence ID" value="EGG54130.1"/>
    <property type="molecule type" value="Genomic_DNA"/>
</dbReference>
<accession>F3QU45</accession>